<dbReference type="EMBL" id="GAMC01016961">
    <property type="protein sequence ID" value="JAB89594.1"/>
    <property type="molecule type" value="mRNA"/>
</dbReference>
<dbReference type="PANTHER" id="PTHR45985:SF12">
    <property type="entry name" value="CHITIN DEACETYLASE-LIKE 5, ISOFORM B"/>
    <property type="match status" value="1"/>
</dbReference>
<organism evidence="1">
    <name type="scientific">Ceratitis capitata</name>
    <name type="common">Mediterranean fruit fly</name>
    <name type="synonym">Tephritis capitata</name>
    <dbReference type="NCBI Taxonomy" id="7213"/>
    <lineage>
        <taxon>Eukaryota</taxon>
        <taxon>Metazoa</taxon>
        <taxon>Ecdysozoa</taxon>
        <taxon>Arthropoda</taxon>
        <taxon>Hexapoda</taxon>
        <taxon>Insecta</taxon>
        <taxon>Pterygota</taxon>
        <taxon>Neoptera</taxon>
        <taxon>Endopterygota</taxon>
        <taxon>Diptera</taxon>
        <taxon>Brachycera</taxon>
        <taxon>Muscomorpha</taxon>
        <taxon>Tephritoidea</taxon>
        <taxon>Tephritidae</taxon>
        <taxon>Ceratitis</taxon>
        <taxon>Ceratitis</taxon>
    </lineage>
</organism>
<evidence type="ECO:0000313" key="1">
    <source>
        <dbReference type="EMBL" id="JAB89594.1"/>
    </source>
</evidence>
<reference evidence="1" key="1">
    <citation type="submission" date="2013-07" db="EMBL/GenBank/DDBJ databases">
        <authorList>
            <person name="Geib S."/>
        </authorList>
    </citation>
    <scope>NUCLEOTIDE SEQUENCE</scope>
</reference>
<reference evidence="1" key="2">
    <citation type="journal article" date="2014" name="BMC Genomics">
        <title>A genomic perspective to assessing quality of mass-reared SIT flies used in Mediterranean fruit fly (Ceratitis capitata) eradication in California.</title>
        <authorList>
            <person name="Calla B."/>
            <person name="Hall B."/>
            <person name="Hou S."/>
            <person name="Geib S.M."/>
        </authorList>
    </citation>
    <scope>NUCLEOTIDE SEQUENCE</scope>
</reference>
<protein>
    <recommendedName>
        <fullName evidence="2">NodB homology domain-containing protein</fullName>
    </recommendedName>
</protein>
<accession>W8BJ25</accession>
<dbReference type="GO" id="GO:0005975">
    <property type="term" value="P:carbohydrate metabolic process"/>
    <property type="evidence" value="ECO:0007669"/>
    <property type="project" value="InterPro"/>
</dbReference>
<dbReference type="AlphaFoldDB" id="W8BJ25"/>
<dbReference type="InterPro" id="IPR052740">
    <property type="entry name" value="CE4"/>
</dbReference>
<proteinExistence type="evidence at transcript level"/>
<dbReference type="PANTHER" id="PTHR45985">
    <property type="match status" value="1"/>
</dbReference>
<name>W8BJ25_CERCA</name>
<dbReference type="SUPFAM" id="SSF88713">
    <property type="entry name" value="Glycoside hydrolase/deacetylase"/>
    <property type="match status" value="1"/>
</dbReference>
<dbReference type="EMBL" id="GAMC01016959">
    <property type="protein sequence ID" value="JAB89596.1"/>
    <property type="molecule type" value="mRNA"/>
</dbReference>
<sequence length="120" mass="13908">MRYFRAPYIRAAVLNFSSTHPDLHTHKHKHLQNIFNTHSHNKLGGLNVIEVPQMVLITFDDAISTLNIDLYEEMFNNQTRFNPNGCPLRATFYVSHEWTDYGMVQNLYSDGHEMASHSVS</sequence>
<evidence type="ECO:0008006" key="2">
    <source>
        <dbReference type="Google" id="ProtNLM"/>
    </source>
</evidence>
<dbReference type="Gene3D" id="3.20.20.370">
    <property type="entry name" value="Glycoside hydrolase/deacetylase"/>
    <property type="match status" value="1"/>
</dbReference>
<dbReference type="InterPro" id="IPR011330">
    <property type="entry name" value="Glyco_hydro/deAcase_b/a-brl"/>
</dbReference>
<dbReference type="GO" id="GO:0016787">
    <property type="term" value="F:hydrolase activity"/>
    <property type="evidence" value="ECO:0007669"/>
    <property type="project" value="UniProtKB-ARBA"/>
</dbReference>